<keyword evidence="8" id="KW-1185">Reference proteome</keyword>
<protein>
    <recommendedName>
        <fullName evidence="6">Fe2OG dioxygenase domain-containing protein</fullName>
    </recommendedName>
</protein>
<keyword evidence="4" id="KW-0560">Oxidoreductase</keyword>
<evidence type="ECO:0000256" key="3">
    <source>
        <dbReference type="ARBA" id="ARBA00023004"/>
    </source>
</evidence>
<organism evidence="7 8">
    <name type="scientific">Hibiscus sabdariffa</name>
    <name type="common">roselle</name>
    <dbReference type="NCBI Taxonomy" id="183260"/>
    <lineage>
        <taxon>Eukaryota</taxon>
        <taxon>Viridiplantae</taxon>
        <taxon>Streptophyta</taxon>
        <taxon>Embryophyta</taxon>
        <taxon>Tracheophyta</taxon>
        <taxon>Spermatophyta</taxon>
        <taxon>Magnoliopsida</taxon>
        <taxon>eudicotyledons</taxon>
        <taxon>Gunneridae</taxon>
        <taxon>Pentapetalae</taxon>
        <taxon>rosids</taxon>
        <taxon>malvids</taxon>
        <taxon>Malvales</taxon>
        <taxon>Malvaceae</taxon>
        <taxon>Malvoideae</taxon>
        <taxon>Hibiscus</taxon>
    </lineage>
</organism>
<dbReference type="InterPro" id="IPR050295">
    <property type="entry name" value="Plant_2OG-oxidoreductases"/>
</dbReference>
<name>A0ABR2GAV4_9ROSI</name>
<keyword evidence="3 4" id="KW-0408">Iron</keyword>
<dbReference type="PANTHER" id="PTHR47991">
    <property type="entry name" value="OXOGLUTARATE/IRON-DEPENDENT DIOXYGENASE"/>
    <property type="match status" value="1"/>
</dbReference>
<dbReference type="PRINTS" id="PR00682">
    <property type="entry name" value="IPNSYNTHASE"/>
</dbReference>
<evidence type="ECO:0000256" key="2">
    <source>
        <dbReference type="ARBA" id="ARBA00022723"/>
    </source>
</evidence>
<evidence type="ECO:0000256" key="1">
    <source>
        <dbReference type="ARBA" id="ARBA00008056"/>
    </source>
</evidence>
<dbReference type="Proteomes" id="UP001472677">
    <property type="component" value="Unassembled WGS sequence"/>
</dbReference>
<evidence type="ECO:0000259" key="6">
    <source>
        <dbReference type="PROSITE" id="PS51471"/>
    </source>
</evidence>
<accession>A0ABR2GAV4</accession>
<comment type="caution">
    <text evidence="7">The sequence shown here is derived from an EMBL/GenBank/DDBJ whole genome shotgun (WGS) entry which is preliminary data.</text>
</comment>
<evidence type="ECO:0000313" key="7">
    <source>
        <dbReference type="EMBL" id="KAK8600038.1"/>
    </source>
</evidence>
<dbReference type="PROSITE" id="PS51471">
    <property type="entry name" value="FE2OG_OXY"/>
    <property type="match status" value="1"/>
</dbReference>
<sequence>MNHFLTWPEPMVRVQSLSENRISTIPDIYIKPISDRPALKSGSEIDQHIDIPVIDLLNLFGKDRALHDETLRCISSACKDWGFFQAVNHGVSHELMKRTRDAWREFFNLPLELKEQYANLPSTYEGYGSRVGVEKGAILDWSDYFFLNYMPVALRNQSKWPAQPTSCRELVAEYGAEVTKLCERLLKAMSINLELKEDYLQNAFGGDDVGACFKASFYPKCPQPELTLGLSPHSDPGCITILLPDHDVTGLQVRNNGKWITVKPAPNAFIVNLGDQIQVLSNAIYKSVEHRVIVNSEKDRVSLAFFYNPKSDLPIQPAEELASRLKDDANACIDDDVAELSFAIPACRSASKSFVLGSDSSHNEDKGDDESNELNLQVTFDMVNGEPINAHCLENSLWRRPWEPQFTQTSPTIKPEREIKKTQHSSNKERSLLSGPPSWLTASTKRSWELLSPSQAFLGRTIGATWTMHCGDNGSIALGDKVQL</sequence>
<dbReference type="InterPro" id="IPR027443">
    <property type="entry name" value="IPNS-like_sf"/>
</dbReference>
<dbReference type="InterPro" id="IPR005123">
    <property type="entry name" value="Oxoglu/Fe-dep_dioxygenase_dom"/>
</dbReference>
<dbReference type="Pfam" id="PF03171">
    <property type="entry name" value="2OG-FeII_Oxy"/>
    <property type="match status" value="1"/>
</dbReference>
<dbReference type="Gene3D" id="2.60.120.330">
    <property type="entry name" value="B-lactam Antibiotic, Isopenicillin N Synthase, Chain"/>
    <property type="match status" value="1"/>
</dbReference>
<feature type="region of interest" description="Disordered" evidence="5">
    <location>
        <begin position="406"/>
        <end position="439"/>
    </location>
</feature>
<proteinExistence type="inferred from homology"/>
<evidence type="ECO:0000256" key="4">
    <source>
        <dbReference type="RuleBase" id="RU003682"/>
    </source>
</evidence>
<keyword evidence="2 4" id="KW-0479">Metal-binding</keyword>
<dbReference type="InterPro" id="IPR044861">
    <property type="entry name" value="IPNS-like_FE2OG_OXY"/>
</dbReference>
<feature type="compositionally biased region" description="Basic and acidic residues" evidence="5">
    <location>
        <begin position="414"/>
        <end position="431"/>
    </location>
</feature>
<dbReference type="InterPro" id="IPR026992">
    <property type="entry name" value="DIOX_N"/>
</dbReference>
<gene>
    <name evidence="7" type="ORF">V6N12_049898</name>
</gene>
<comment type="similarity">
    <text evidence="1 4">Belongs to the iron/ascorbate-dependent oxidoreductase family.</text>
</comment>
<evidence type="ECO:0000313" key="8">
    <source>
        <dbReference type="Proteomes" id="UP001472677"/>
    </source>
</evidence>
<dbReference type="SUPFAM" id="SSF51197">
    <property type="entry name" value="Clavaminate synthase-like"/>
    <property type="match status" value="1"/>
</dbReference>
<feature type="domain" description="Fe2OG dioxygenase" evidence="6">
    <location>
        <begin position="208"/>
        <end position="309"/>
    </location>
</feature>
<reference evidence="7 8" key="1">
    <citation type="journal article" date="2024" name="G3 (Bethesda)">
        <title>Genome assembly of Hibiscus sabdariffa L. provides insights into metabolisms of medicinal natural products.</title>
        <authorList>
            <person name="Kim T."/>
        </authorList>
    </citation>
    <scope>NUCLEOTIDE SEQUENCE [LARGE SCALE GENOMIC DNA]</scope>
    <source>
        <strain evidence="7">TK-2024</strain>
        <tissue evidence="7">Old leaves</tissue>
    </source>
</reference>
<evidence type="ECO:0000256" key="5">
    <source>
        <dbReference type="SAM" id="MobiDB-lite"/>
    </source>
</evidence>
<dbReference type="Pfam" id="PF14226">
    <property type="entry name" value="DIOX_N"/>
    <property type="match status" value="1"/>
</dbReference>
<dbReference type="EMBL" id="JBBPBM010000001">
    <property type="protein sequence ID" value="KAK8600038.1"/>
    <property type="molecule type" value="Genomic_DNA"/>
</dbReference>